<name>A0ABP0YUC1_9ROSI</name>
<sequence length="164" mass="17906">MSLGCGSVGTEEASERRGLARALLLDCGSIDIEGVSKIMGVSASERRRVGLVCNVSFLGNLSWFSLGKDGLLASGLGESSGVHKPPHRSRLFRVSSGHDESRLKCKWFFLFCALKFDELLYTPPKMVGDVVVVEPLEEVLKGKVEMPTITLMENGLIIFQFNKA</sequence>
<keyword evidence="2" id="KW-1185">Reference proteome</keyword>
<evidence type="ECO:0000313" key="1">
    <source>
        <dbReference type="EMBL" id="CAK9322042.1"/>
    </source>
</evidence>
<dbReference type="EMBL" id="OZ021739">
    <property type="protein sequence ID" value="CAK9322042.1"/>
    <property type="molecule type" value="Genomic_DNA"/>
</dbReference>
<organism evidence="1 2">
    <name type="scientific">Citrullus colocynthis</name>
    <name type="common">colocynth</name>
    <dbReference type="NCBI Taxonomy" id="252529"/>
    <lineage>
        <taxon>Eukaryota</taxon>
        <taxon>Viridiplantae</taxon>
        <taxon>Streptophyta</taxon>
        <taxon>Embryophyta</taxon>
        <taxon>Tracheophyta</taxon>
        <taxon>Spermatophyta</taxon>
        <taxon>Magnoliopsida</taxon>
        <taxon>eudicotyledons</taxon>
        <taxon>Gunneridae</taxon>
        <taxon>Pentapetalae</taxon>
        <taxon>rosids</taxon>
        <taxon>fabids</taxon>
        <taxon>Cucurbitales</taxon>
        <taxon>Cucurbitaceae</taxon>
        <taxon>Benincaseae</taxon>
        <taxon>Citrullus</taxon>
    </lineage>
</organism>
<reference evidence="1 2" key="1">
    <citation type="submission" date="2024-03" db="EMBL/GenBank/DDBJ databases">
        <authorList>
            <person name="Gkanogiannis A."/>
            <person name="Becerra Lopez-Lavalle L."/>
        </authorList>
    </citation>
    <scope>NUCLEOTIDE SEQUENCE [LARGE SCALE GENOMIC DNA]</scope>
</reference>
<proteinExistence type="predicted"/>
<gene>
    <name evidence="1" type="ORF">CITCOLO1_LOCUS14152</name>
</gene>
<accession>A0ABP0YUC1</accession>
<dbReference type="Proteomes" id="UP001642487">
    <property type="component" value="Chromosome 5"/>
</dbReference>
<protein>
    <submittedName>
        <fullName evidence="1">Uncharacterized protein</fullName>
    </submittedName>
</protein>
<evidence type="ECO:0000313" key="2">
    <source>
        <dbReference type="Proteomes" id="UP001642487"/>
    </source>
</evidence>
<feature type="non-terminal residue" evidence="1">
    <location>
        <position position="1"/>
    </location>
</feature>